<evidence type="ECO:0000313" key="2">
    <source>
        <dbReference type="EMBL" id="SMF69452.1"/>
    </source>
</evidence>
<accession>A0A1Y6CS64</accession>
<dbReference type="Pfam" id="PF13176">
    <property type="entry name" value="TPR_7"/>
    <property type="match status" value="1"/>
</dbReference>
<dbReference type="InterPro" id="IPR019734">
    <property type="entry name" value="TPR_rpt"/>
</dbReference>
<feature type="region of interest" description="Disordered" evidence="1">
    <location>
        <begin position="126"/>
        <end position="203"/>
    </location>
</feature>
<proteinExistence type="predicted"/>
<feature type="compositionally biased region" description="Basic and acidic residues" evidence="1">
    <location>
        <begin position="150"/>
        <end position="160"/>
    </location>
</feature>
<dbReference type="Proteomes" id="UP000192907">
    <property type="component" value="Unassembled WGS sequence"/>
</dbReference>
<dbReference type="Pfam" id="PF13174">
    <property type="entry name" value="TPR_6"/>
    <property type="match status" value="2"/>
</dbReference>
<dbReference type="InterPro" id="IPR011990">
    <property type="entry name" value="TPR-like_helical_dom_sf"/>
</dbReference>
<evidence type="ECO:0000256" key="1">
    <source>
        <dbReference type="SAM" id="MobiDB-lite"/>
    </source>
</evidence>
<dbReference type="SMART" id="SM00028">
    <property type="entry name" value="TPR"/>
    <property type="match status" value="3"/>
</dbReference>
<evidence type="ECO:0000313" key="3">
    <source>
        <dbReference type="Proteomes" id="UP000192907"/>
    </source>
</evidence>
<dbReference type="EMBL" id="FWZT01000025">
    <property type="protein sequence ID" value="SMF69452.1"/>
    <property type="molecule type" value="Genomic_DNA"/>
</dbReference>
<dbReference type="SUPFAM" id="SSF48452">
    <property type="entry name" value="TPR-like"/>
    <property type="match status" value="1"/>
</dbReference>
<dbReference type="OrthoDB" id="9972742at2"/>
<keyword evidence="3" id="KW-1185">Reference proteome</keyword>
<organism evidence="2 3">
    <name type="scientific">Pseudobacteriovorax antillogorgiicola</name>
    <dbReference type="NCBI Taxonomy" id="1513793"/>
    <lineage>
        <taxon>Bacteria</taxon>
        <taxon>Pseudomonadati</taxon>
        <taxon>Bdellovibrionota</taxon>
        <taxon>Oligoflexia</taxon>
        <taxon>Oligoflexales</taxon>
        <taxon>Pseudobacteriovoracaceae</taxon>
        <taxon>Pseudobacteriovorax</taxon>
    </lineage>
</organism>
<reference evidence="3" key="1">
    <citation type="submission" date="2017-04" db="EMBL/GenBank/DDBJ databases">
        <authorList>
            <person name="Varghese N."/>
            <person name="Submissions S."/>
        </authorList>
    </citation>
    <scope>NUCLEOTIDE SEQUENCE [LARGE SCALE GENOMIC DNA]</scope>
    <source>
        <strain evidence="3">RKEM611</strain>
    </source>
</reference>
<dbReference type="STRING" id="1513793.SAMN06296036_12511"/>
<name>A0A1Y6CS64_9BACT</name>
<dbReference type="Gene3D" id="1.25.40.10">
    <property type="entry name" value="Tetratricopeptide repeat domain"/>
    <property type="match status" value="2"/>
</dbReference>
<protein>
    <submittedName>
        <fullName evidence="2">Tetratricopeptide repeat-containing protein</fullName>
    </submittedName>
</protein>
<sequence>MTVVVNMKRFILLGFWLTCQLALGQRYSQIVIPFPNERAYDYHFNQRDNAIIIELKNTQPEDLDPLYNYDDRLIRRLIVKEMSGKDTQIKLVLRDQSIKAAIYAFKEPHRLVIDLYDNRFQEARDPKTGLPFVDNGPPTAGTSPYPSSAPEERLAREPPSRSRKQMFVRMKRDAQQEPAEDDSSSSGRKRRLLQPKPKDIQNPQQLVLALEKTNPGIGSAWKNYPVYMYRTQTSASRTGKNYRSWLQKNAGRAMDSGEAMADYASQLFDFGHELKALIAYQKVLHESPLVFDKDSKHLWNLAEIHFGQRNLTLADGYYQSVIDKHPDSPLAQFAAMRKLDVRALKAADRSQWDIFPKLYAQLDTIQTQALPELRSLVAIRKAYWGQDPAAIPSIVDDKHKLPTPDAVALNQLESTQSVAENPKTVFLISSILLNDKLRNLQWNQTTANFAGKYFKRFQGKATEPFRSNLLAQTKKNISHNILKSADTNESLRAINMLENLPKSLGSATDSRDLAWAIGESYRKIQQPQKAVPYYEQAKALSTDKIQEFQAQMYLIQVLKRSLDIEIAKNNTAKMNSLRKKLQGEDAKLAQTWDRLEGGDKLAMTVQFKEHLEANLSDSQSTKTHNKIHLWSWTKAITPSKQDIVDNDTWKSSYQANAEAIFTLSQLSKEFLQDGDTLNHRKAKSLLRNIDPGTLQDQKAEKLWAQELTELAEIHRENNEYLDAGRIYALTGNKSKNWEKRAEALYKGGLLLYRSGRREEALQAFEQAANDGNNLLYAELAKKRLEQLKE</sequence>
<gene>
    <name evidence="2" type="ORF">SAMN06296036_12511</name>
</gene>
<dbReference type="AlphaFoldDB" id="A0A1Y6CS64"/>